<reference evidence="2 3" key="1">
    <citation type="submission" date="2020-08" db="EMBL/GenBank/DDBJ databases">
        <authorList>
            <person name="Newling K."/>
            <person name="Davey J."/>
            <person name="Forrester S."/>
        </authorList>
    </citation>
    <scope>NUCLEOTIDE SEQUENCE [LARGE SCALE GENOMIC DNA]</scope>
    <source>
        <strain evidence="3">Crithidia deanei Carvalho (ATCC PRA-265)</strain>
    </source>
</reference>
<keyword evidence="3" id="KW-1185">Reference proteome</keyword>
<accession>A0A7G2C6Y9</accession>
<evidence type="ECO:0000313" key="2">
    <source>
        <dbReference type="EMBL" id="CAD2215359.1"/>
    </source>
</evidence>
<feature type="compositionally biased region" description="Basic and acidic residues" evidence="1">
    <location>
        <begin position="62"/>
        <end position="80"/>
    </location>
</feature>
<sequence>MASQEDAFGRHLILPSLCQSYYDQNTQQPGTLKSNAKSYLQQSAKRGTVATRSQEGGFGDRTAARPDYQKRPLQASKEERFPTRHVMPTWKSEAKVYSHLSNSSDKFRYIEDLSRYMESEEGEEFDCFRDPLQRRRELVKNEQYTPRNVIMKNDVDPRNIREVADVSPDRGNTSLNDARLGGGETVDVKPYALRSQKSSPSRPYEPVKNDLTETFVVKMESQRPTKGLYFPM</sequence>
<name>A0A7G2C6Y9_9TRYP</name>
<dbReference type="AlphaFoldDB" id="A0A7G2C6Y9"/>
<evidence type="ECO:0000313" key="3">
    <source>
        <dbReference type="Proteomes" id="UP000515908"/>
    </source>
</evidence>
<evidence type="ECO:0000256" key="1">
    <source>
        <dbReference type="SAM" id="MobiDB-lite"/>
    </source>
</evidence>
<proteinExistence type="predicted"/>
<protein>
    <submittedName>
        <fullName evidence="2">Uncharacterized protein</fullName>
    </submittedName>
</protein>
<feature type="region of interest" description="Disordered" evidence="1">
    <location>
        <begin position="165"/>
        <end position="207"/>
    </location>
</feature>
<organism evidence="2 3">
    <name type="scientific">Angomonas deanei</name>
    <dbReference type="NCBI Taxonomy" id="59799"/>
    <lineage>
        <taxon>Eukaryota</taxon>
        <taxon>Discoba</taxon>
        <taxon>Euglenozoa</taxon>
        <taxon>Kinetoplastea</taxon>
        <taxon>Metakinetoplastina</taxon>
        <taxon>Trypanosomatida</taxon>
        <taxon>Trypanosomatidae</taxon>
        <taxon>Strigomonadinae</taxon>
        <taxon>Angomonas</taxon>
    </lineage>
</organism>
<dbReference type="EMBL" id="LR877149">
    <property type="protein sequence ID" value="CAD2215359.1"/>
    <property type="molecule type" value="Genomic_DNA"/>
</dbReference>
<gene>
    <name evidence="2" type="ORF">ADEAN_000281400</name>
</gene>
<dbReference type="VEuPathDB" id="TriTrypDB:ADEAN_000281400"/>
<dbReference type="Proteomes" id="UP000515908">
    <property type="component" value="Chromosome 05"/>
</dbReference>
<feature type="compositionally biased region" description="Polar residues" evidence="1">
    <location>
        <begin position="43"/>
        <end position="54"/>
    </location>
</feature>
<feature type="region of interest" description="Disordered" evidence="1">
    <location>
        <begin position="43"/>
        <end position="80"/>
    </location>
</feature>